<dbReference type="Gene3D" id="3.10.20.90">
    <property type="entry name" value="Phosphatidylinositol 3-kinase Catalytic Subunit, Chain A, domain 1"/>
    <property type="match status" value="1"/>
</dbReference>
<dbReference type="SMART" id="SM00213">
    <property type="entry name" value="UBQ"/>
    <property type="match status" value="1"/>
</dbReference>
<gene>
    <name evidence="2" type="ORF">DRE_01545</name>
</gene>
<name>W7HUZ1_9PEZI</name>
<dbReference type="InterPro" id="IPR019956">
    <property type="entry name" value="Ubiquitin_dom"/>
</dbReference>
<dbReference type="OrthoDB" id="428577at2759"/>
<dbReference type="Pfam" id="PF00240">
    <property type="entry name" value="ubiquitin"/>
    <property type="match status" value="1"/>
</dbReference>
<dbReference type="PANTHER" id="PTHR10666">
    <property type="entry name" value="UBIQUITIN"/>
    <property type="match status" value="1"/>
</dbReference>
<dbReference type="InterPro" id="IPR050158">
    <property type="entry name" value="Ubiquitin_ubiquitin-like"/>
</dbReference>
<dbReference type="SUPFAM" id="SSF54236">
    <property type="entry name" value="Ubiquitin-like"/>
    <property type="match status" value="1"/>
</dbReference>
<dbReference type="PRINTS" id="PR00348">
    <property type="entry name" value="UBIQUITIN"/>
</dbReference>
<dbReference type="FunFam" id="3.10.20.90:FF:000160">
    <property type="entry name" value="Polyubiquitin-C"/>
    <property type="match status" value="1"/>
</dbReference>
<protein>
    <recommendedName>
        <fullName evidence="1">Ubiquitin-like domain-containing protein</fullName>
    </recommendedName>
</protein>
<dbReference type="EMBL" id="KI966457">
    <property type="protein sequence ID" value="EWC43658.1"/>
    <property type="molecule type" value="Genomic_DNA"/>
</dbReference>
<dbReference type="InterPro" id="IPR000626">
    <property type="entry name" value="Ubiquitin-like_dom"/>
</dbReference>
<organism evidence="2 3">
    <name type="scientific">Drechslerella stenobrocha 248</name>
    <dbReference type="NCBI Taxonomy" id="1043628"/>
    <lineage>
        <taxon>Eukaryota</taxon>
        <taxon>Fungi</taxon>
        <taxon>Dikarya</taxon>
        <taxon>Ascomycota</taxon>
        <taxon>Pezizomycotina</taxon>
        <taxon>Orbiliomycetes</taxon>
        <taxon>Orbiliales</taxon>
        <taxon>Orbiliaceae</taxon>
        <taxon>Drechslerella</taxon>
    </lineage>
</organism>
<dbReference type="HOGENOM" id="CLU_027438_0_0_1"/>
<evidence type="ECO:0000313" key="3">
    <source>
        <dbReference type="Proteomes" id="UP000024837"/>
    </source>
</evidence>
<dbReference type="PROSITE" id="PS50053">
    <property type="entry name" value="UBIQUITIN_2"/>
    <property type="match status" value="1"/>
</dbReference>
<evidence type="ECO:0000313" key="2">
    <source>
        <dbReference type="EMBL" id="EWC43658.1"/>
    </source>
</evidence>
<accession>W7HUZ1</accession>
<feature type="domain" description="Ubiquitin-like" evidence="1">
    <location>
        <begin position="205"/>
        <end position="280"/>
    </location>
</feature>
<reference evidence="2 3" key="1">
    <citation type="submission" date="2013-05" db="EMBL/GenBank/DDBJ databases">
        <title>Drechslerella stenobrocha genome reveals carnivorous origination and mechanical trapping mechanism of predatory fungi.</title>
        <authorList>
            <person name="Liu X."/>
            <person name="Zhang W."/>
            <person name="Liu K."/>
        </authorList>
    </citation>
    <scope>NUCLEOTIDE SEQUENCE [LARGE SCALE GENOMIC DNA]</scope>
    <source>
        <strain evidence="2 3">248</strain>
    </source>
</reference>
<proteinExistence type="predicted"/>
<dbReference type="Proteomes" id="UP000024837">
    <property type="component" value="Unassembled WGS sequence"/>
</dbReference>
<keyword evidence="3" id="KW-1185">Reference proteome</keyword>
<dbReference type="AlphaFoldDB" id="W7HUZ1"/>
<dbReference type="InterPro" id="IPR029071">
    <property type="entry name" value="Ubiquitin-like_domsf"/>
</dbReference>
<evidence type="ECO:0000259" key="1">
    <source>
        <dbReference type="PROSITE" id="PS50053"/>
    </source>
</evidence>
<sequence>MATADDLLPLDLCGENTKIVVNDDLEITFRRTIRVPDNEQISNLPPDLGAMKLSNVKNASSNLPPAIAAKGGLLLPMHQSEAMWINFKIKNAESRYRYAIKIFSGGVNVVSGEPEVETTATKLRRQTLLAQGKSVQDYVVIPEQRWLDGIATSSGKVRQFVATALGDGVTVESQITGAEDVGGLQFEITPEDLTYRHYIWGEVKWDIYVKTLTGRTLQLSVGPDWQIGGVMELIRDKERIPTDQQRLIFAGRQLESGRFLSEYNIQKESTFHLILRLRGGGTELQETQSTSGSERAEMGLAAGGTIKQSIAKDPLKEGQWDWRRTTGFNVQILNAAIYTRLTGLASPKAPISAQSYATAGGTFYELEEDKSEVHGDFGNVKSIGQLTYNMDKKLVFPTFKIGSSSKGKASEQAAASSNYSKHENEVLVAFTPTSENTAPSVIQPIEKETMAFRSVHAIETSLKQVRWNSFA</sequence>